<dbReference type="Proteomes" id="UP000320580">
    <property type="component" value="Chromosome"/>
</dbReference>
<dbReference type="KEGG" id="sqz:FQU76_29660"/>
<reference evidence="2 3" key="1">
    <citation type="submission" date="2019-07" db="EMBL/GenBank/DDBJ databases">
        <authorList>
            <person name="Zhu P."/>
        </authorList>
    </citation>
    <scope>NUCLEOTIDE SEQUENCE [LARGE SCALE GENOMIC DNA]</scope>
    <source>
        <strain evidence="2 3">SSL-25</strain>
    </source>
</reference>
<dbReference type="Pfam" id="PF09346">
    <property type="entry name" value="SMI1_KNR4"/>
    <property type="match status" value="1"/>
</dbReference>
<organism evidence="2 3">
    <name type="scientific">Streptomyces qinzhouensis</name>
    <dbReference type="NCBI Taxonomy" id="2599401"/>
    <lineage>
        <taxon>Bacteria</taxon>
        <taxon>Bacillati</taxon>
        <taxon>Actinomycetota</taxon>
        <taxon>Actinomycetes</taxon>
        <taxon>Kitasatosporales</taxon>
        <taxon>Streptomycetaceae</taxon>
        <taxon>Streptomyces</taxon>
    </lineage>
</organism>
<feature type="domain" description="Knr4/Smi1-like" evidence="1">
    <location>
        <begin position="173"/>
        <end position="319"/>
    </location>
</feature>
<dbReference type="InterPro" id="IPR051873">
    <property type="entry name" value="KNR4/SMI1_regulator"/>
</dbReference>
<dbReference type="EMBL" id="CP042266">
    <property type="protein sequence ID" value="QDY80011.1"/>
    <property type="molecule type" value="Genomic_DNA"/>
</dbReference>
<keyword evidence="3" id="KW-1185">Reference proteome</keyword>
<evidence type="ECO:0000313" key="2">
    <source>
        <dbReference type="EMBL" id="QDY80011.1"/>
    </source>
</evidence>
<evidence type="ECO:0000259" key="1">
    <source>
        <dbReference type="SMART" id="SM00860"/>
    </source>
</evidence>
<dbReference type="OrthoDB" id="4759758at2"/>
<name>A0A5B8JJK5_9ACTN</name>
<accession>A0A5B8JJK5</accession>
<dbReference type="RefSeq" id="WP_146483407.1">
    <property type="nucleotide sequence ID" value="NZ_CP042266.1"/>
</dbReference>
<dbReference type="AlphaFoldDB" id="A0A5B8JJK5"/>
<gene>
    <name evidence="2" type="ORF">FQU76_29660</name>
</gene>
<dbReference type="InterPro" id="IPR018958">
    <property type="entry name" value="Knr4/Smi1-like_dom"/>
</dbReference>
<protein>
    <submittedName>
        <fullName evidence="2">SMI1/KNR4 family protein</fullName>
    </submittedName>
</protein>
<dbReference type="PANTHER" id="PTHR47432:SF1">
    <property type="entry name" value="CELL WALL ASSEMBLY REGULATOR SMI1"/>
    <property type="match status" value="1"/>
</dbReference>
<dbReference type="SUPFAM" id="SSF160631">
    <property type="entry name" value="SMI1/KNR4-like"/>
    <property type="match status" value="1"/>
</dbReference>
<evidence type="ECO:0000313" key="3">
    <source>
        <dbReference type="Proteomes" id="UP000320580"/>
    </source>
</evidence>
<dbReference type="InterPro" id="IPR037883">
    <property type="entry name" value="Knr4/Smi1-like_sf"/>
</dbReference>
<dbReference type="PANTHER" id="PTHR47432">
    <property type="entry name" value="CELL WALL ASSEMBLY REGULATOR SMI1"/>
    <property type="match status" value="1"/>
</dbReference>
<dbReference type="SMART" id="SM00860">
    <property type="entry name" value="SMI1_KNR4"/>
    <property type="match status" value="1"/>
</dbReference>
<dbReference type="Gene3D" id="3.40.1580.10">
    <property type="entry name" value="SMI1/KNR4-like"/>
    <property type="match status" value="1"/>
</dbReference>
<sequence>MTDGRSFSRSGASLFDFATWAPVLQLQRADGLRRNGVPPTRVAGRISVQGWDLGVERQASPAGGSARIEGMQVEIDAVRLVLDALQEARVGEVSFTAQIGQGGHTVLRLTVSSPAASTGIGRPYTETLVLVEGAVPEPWSRLPDPSPSAVPAPTADPELLERTLRERMPGAIGATEEEIKAAEERLGIVLPDELKAVFRVTRALWEDWDGDVEMYDRYSEIPGFGLLPLGALYLPDPSSRYLAWEYGAGQVVVKPPDAAVQGLVGSPGWIVFADNGGDQAAIDLTPGPRGHTGQIILISHEQSTGAHLVADSLTDLVLGRTRSDHRNPWHIDSPAVARINGHKPGNVEDAAHPGLEVLSIHTGQDRTHSLAAAAGLPRLRTLKAEPGTLADPLDITGLTALEYLELGTADWRALLDAGAVPEGLLAVTVSGDGRAEFHDEVATVANEILALHGLPLIPQALIEGALDPAT</sequence>
<proteinExistence type="predicted"/>